<sequence length="228" mass="26012">MSKRCPPELLQPTSAKRTHIETSLMVKYDKTNMYINQLVQAFQAVGMTMDLDLLATILVNIFIEAPTEARMKTIYRREECMKLITDNSEVMNKLQHAISDRDHDYRDIMFLPILQRKEDEQKSGAASSSDNQDASFKAFRTPYKPGFSKALLTIMDNYHKKEGYNQVVSIVQSSGTGKSRGVEEAAHTRFTFLFNLARDIENSTYPPPDKLVIDYFSFGLGFLTDAEI</sequence>
<name>A0A0C9TWV9_PAXIN</name>
<evidence type="ECO:0000313" key="2">
    <source>
        <dbReference type="Proteomes" id="UP000053647"/>
    </source>
</evidence>
<dbReference type="Proteomes" id="UP000053647">
    <property type="component" value="Unassembled WGS sequence"/>
</dbReference>
<protein>
    <submittedName>
        <fullName evidence="1">Uncharacterized protein</fullName>
    </submittedName>
</protein>
<dbReference type="AlphaFoldDB" id="A0A0C9TWV9"/>
<keyword evidence="2" id="KW-1185">Reference proteome</keyword>
<dbReference type="EMBL" id="KN819341">
    <property type="protein sequence ID" value="KIJ14748.1"/>
    <property type="molecule type" value="Genomic_DNA"/>
</dbReference>
<reference evidence="1 2" key="1">
    <citation type="submission" date="2014-06" db="EMBL/GenBank/DDBJ databases">
        <authorList>
            <consortium name="DOE Joint Genome Institute"/>
            <person name="Kuo A."/>
            <person name="Kohler A."/>
            <person name="Nagy L.G."/>
            <person name="Floudas D."/>
            <person name="Copeland A."/>
            <person name="Barry K.W."/>
            <person name="Cichocki N."/>
            <person name="Veneault-Fourrey C."/>
            <person name="LaButti K."/>
            <person name="Lindquist E.A."/>
            <person name="Lipzen A."/>
            <person name="Lundell T."/>
            <person name="Morin E."/>
            <person name="Murat C."/>
            <person name="Sun H."/>
            <person name="Tunlid A."/>
            <person name="Henrissat B."/>
            <person name="Grigoriev I.V."/>
            <person name="Hibbett D.S."/>
            <person name="Martin F."/>
            <person name="Nordberg H.P."/>
            <person name="Cantor M.N."/>
            <person name="Hua S.X."/>
        </authorList>
    </citation>
    <scope>NUCLEOTIDE SEQUENCE [LARGE SCALE GENOMIC DNA]</scope>
    <source>
        <strain evidence="1 2">ATCC 200175</strain>
    </source>
</reference>
<evidence type="ECO:0000313" key="1">
    <source>
        <dbReference type="EMBL" id="KIJ14748.1"/>
    </source>
</evidence>
<reference evidence="2" key="2">
    <citation type="submission" date="2015-01" db="EMBL/GenBank/DDBJ databases">
        <title>Evolutionary Origins and Diversification of the Mycorrhizal Mutualists.</title>
        <authorList>
            <consortium name="DOE Joint Genome Institute"/>
            <consortium name="Mycorrhizal Genomics Consortium"/>
            <person name="Kohler A."/>
            <person name="Kuo A."/>
            <person name="Nagy L.G."/>
            <person name="Floudas D."/>
            <person name="Copeland A."/>
            <person name="Barry K.W."/>
            <person name="Cichocki N."/>
            <person name="Veneault-Fourrey C."/>
            <person name="LaButti K."/>
            <person name="Lindquist E.A."/>
            <person name="Lipzen A."/>
            <person name="Lundell T."/>
            <person name="Morin E."/>
            <person name="Murat C."/>
            <person name="Riley R."/>
            <person name="Ohm R."/>
            <person name="Sun H."/>
            <person name="Tunlid A."/>
            <person name="Henrissat B."/>
            <person name="Grigoriev I.V."/>
            <person name="Hibbett D.S."/>
            <person name="Martin F."/>
        </authorList>
    </citation>
    <scope>NUCLEOTIDE SEQUENCE [LARGE SCALE GENOMIC DNA]</scope>
    <source>
        <strain evidence="2">ATCC 200175</strain>
    </source>
</reference>
<proteinExistence type="predicted"/>
<organism evidence="1 2">
    <name type="scientific">Paxillus involutus ATCC 200175</name>
    <dbReference type="NCBI Taxonomy" id="664439"/>
    <lineage>
        <taxon>Eukaryota</taxon>
        <taxon>Fungi</taxon>
        <taxon>Dikarya</taxon>
        <taxon>Basidiomycota</taxon>
        <taxon>Agaricomycotina</taxon>
        <taxon>Agaricomycetes</taxon>
        <taxon>Agaricomycetidae</taxon>
        <taxon>Boletales</taxon>
        <taxon>Paxilineae</taxon>
        <taxon>Paxillaceae</taxon>
        <taxon>Paxillus</taxon>
    </lineage>
</organism>
<accession>A0A0C9TWV9</accession>
<dbReference type="OrthoDB" id="107110at2759"/>
<dbReference type="HOGENOM" id="CLU_1215123_0_0_1"/>
<gene>
    <name evidence="1" type="ORF">PAXINDRAFT_12576</name>
</gene>